<reference evidence="1 2" key="1">
    <citation type="submission" date="2015-01" db="EMBL/GenBank/DDBJ databases">
        <title>Evolution of Trichinella species and genotypes.</title>
        <authorList>
            <person name="Korhonen P.K."/>
            <person name="Edoardo P."/>
            <person name="Giuseppe L.R."/>
            <person name="Gasser R.B."/>
        </authorList>
    </citation>
    <scope>NUCLEOTIDE SEQUENCE [LARGE SCALE GENOMIC DNA]</scope>
    <source>
        <strain evidence="1">ISS120</strain>
    </source>
</reference>
<evidence type="ECO:0000313" key="2">
    <source>
        <dbReference type="Proteomes" id="UP000054653"/>
    </source>
</evidence>
<dbReference type="OrthoDB" id="5920448at2759"/>
<dbReference type="Proteomes" id="UP000054653">
    <property type="component" value="Unassembled WGS sequence"/>
</dbReference>
<gene>
    <name evidence="1" type="ORF">T03_10947</name>
</gene>
<accession>A0A0V1CLW5</accession>
<evidence type="ECO:0000313" key="1">
    <source>
        <dbReference type="EMBL" id="KRY50267.1"/>
    </source>
</evidence>
<dbReference type="AlphaFoldDB" id="A0A0V1CLW5"/>
<dbReference type="EMBL" id="JYDI01000154">
    <property type="protein sequence ID" value="KRY50267.1"/>
    <property type="molecule type" value="Genomic_DNA"/>
</dbReference>
<protein>
    <submittedName>
        <fullName evidence="1">Uncharacterized protein</fullName>
    </submittedName>
</protein>
<keyword evidence="2" id="KW-1185">Reference proteome</keyword>
<comment type="caution">
    <text evidence="1">The sequence shown here is derived from an EMBL/GenBank/DDBJ whole genome shotgun (WGS) entry which is preliminary data.</text>
</comment>
<organism evidence="1 2">
    <name type="scientific">Trichinella britovi</name>
    <name type="common">Parasitic roundworm</name>
    <dbReference type="NCBI Taxonomy" id="45882"/>
    <lineage>
        <taxon>Eukaryota</taxon>
        <taxon>Metazoa</taxon>
        <taxon>Ecdysozoa</taxon>
        <taxon>Nematoda</taxon>
        <taxon>Enoplea</taxon>
        <taxon>Dorylaimia</taxon>
        <taxon>Trichinellida</taxon>
        <taxon>Trichinellidae</taxon>
        <taxon>Trichinella</taxon>
    </lineage>
</organism>
<sequence>MEDMSDLRLVLNCGGSTRLVFEGRAHKLKYTEVTAVINENITLKPARLREQRQVQEMLHQFTTAKLGEEDYITEVVLCSLSHNDGLSNDDLKQLAEPCIVNKTTVIDPKEDISLGSLTAEFLKSSIGNIAHIMDQFIDQDPDDKRSSKARWDVLDVTSCYPEILQERKRTGRQLTILDGFIIKKCKAELPDNLSSNASRGAPPASLVLPLPVQSLQIAIAFRTRCHGLGVTIILSRSRNTQESVPSRYWHSHS</sequence>
<name>A0A0V1CLW5_TRIBR</name>
<proteinExistence type="predicted"/>